<dbReference type="RefSeq" id="WP_042469810.1">
    <property type="nucleotide sequence ID" value="NZ_JBHOHJ010000001.1"/>
</dbReference>
<dbReference type="InterPro" id="IPR029063">
    <property type="entry name" value="SAM-dependent_MTases_sf"/>
</dbReference>
<proteinExistence type="predicted"/>
<dbReference type="SUPFAM" id="SSF53335">
    <property type="entry name" value="S-adenosyl-L-methionine-dependent methyltransferases"/>
    <property type="match status" value="1"/>
</dbReference>
<dbReference type="AlphaFoldDB" id="A0A090SB70"/>
<dbReference type="PANTHER" id="PTHR43861:SF3">
    <property type="entry name" value="PUTATIVE (AFU_ORTHOLOGUE AFUA_2G14390)-RELATED"/>
    <property type="match status" value="1"/>
</dbReference>
<reference evidence="3 4" key="2">
    <citation type="submission" date="2014-09" db="EMBL/GenBank/DDBJ databases">
        <authorList>
            <consortium name="NBRP consortium"/>
            <person name="Sawabe T."/>
            <person name="Meirelles P."/>
            <person name="Nakanishi M."/>
            <person name="Sayaka M."/>
            <person name="Hattori M."/>
            <person name="Ohkuma M."/>
        </authorList>
    </citation>
    <scope>NUCLEOTIDE SEQUENCE [LARGE SCALE GENOMIC DNA]</scope>
    <source>
        <strain evidence="4">JCM19235</strain>
    </source>
</reference>
<dbReference type="STRING" id="990268.JCM19235_5356"/>
<dbReference type="GO" id="GO:0016740">
    <property type="term" value="F:transferase activity"/>
    <property type="evidence" value="ECO:0007669"/>
    <property type="project" value="UniProtKB-KW"/>
</dbReference>
<accession>A0A090SB70</accession>
<evidence type="ECO:0000313" key="3">
    <source>
        <dbReference type="EMBL" id="GAL16807.1"/>
    </source>
</evidence>
<dbReference type="Pfam" id="PF08242">
    <property type="entry name" value="Methyltransf_12"/>
    <property type="match status" value="1"/>
</dbReference>
<dbReference type="Proteomes" id="UP000029228">
    <property type="component" value="Unassembled WGS sequence"/>
</dbReference>
<organism evidence="3 4">
    <name type="scientific">Vibrio maritimus</name>
    <dbReference type="NCBI Taxonomy" id="990268"/>
    <lineage>
        <taxon>Bacteria</taxon>
        <taxon>Pseudomonadati</taxon>
        <taxon>Pseudomonadota</taxon>
        <taxon>Gammaproteobacteria</taxon>
        <taxon>Vibrionales</taxon>
        <taxon>Vibrionaceae</taxon>
        <taxon>Vibrio</taxon>
    </lineage>
</organism>
<sequence length="193" mass="21343">MSNEWDEYAATWEKDQATATFAQSCFEELTAQTSLTRKTVLDFGCGTGLLSQLMSPATKEIVALDGSEAMIEELDKKGLENVEPVVDLLTRGLVAQHPAFRNQFDLVVASSVCGFLDNLQETVNIIYTLLDEYGLFIHWDWAVDSDDLGYGLTEQRAKEILLNAGFEKVEVTVPFEIDAGKGPKKVLMGVGRK</sequence>
<dbReference type="Gene3D" id="3.40.50.150">
    <property type="entry name" value="Vaccinia Virus protein VP39"/>
    <property type="match status" value="1"/>
</dbReference>
<keyword evidence="4" id="KW-1185">Reference proteome</keyword>
<evidence type="ECO:0000256" key="1">
    <source>
        <dbReference type="ARBA" id="ARBA00022679"/>
    </source>
</evidence>
<evidence type="ECO:0000313" key="4">
    <source>
        <dbReference type="Proteomes" id="UP000029228"/>
    </source>
</evidence>
<name>A0A090SB70_9VIBR</name>
<protein>
    <submittedName>
        <fullName evidence="3">Biotin synthesis protein bioC</fullName>
    </submittedName>
</protein>
<dbReference type="CDD" id="cd02440">
    <property type="entry name" value="AdoMet_MTases"/>
    <property type="match status" value="1"/>
</dbReference>
<keyword evidence="1" id="KW-0808">Transferase</keyword>
<reference evidence="3 4" key="1">
    <citation type="submission" date="2014-09" db="EMBL/GenBank/DDBJ databases">
        <title>Vibrio maritimus JCM 19235. (C45) whole genome shotgun sequence.</title>
        <authorList>
            <person name="Sawabe T."/>
            <person name="Meirelles P."/>
            <person name="Nakanishi M."/>
            <person name="Sayaka M."/>
            <person name="Hattori M."/>
            <person name="Ohkuma M."/>
        </authorList>
    </citation>
    <scope>NUCLEOTIDE SEQUENCE [LARGE SCALE GENOMIC DNA]</scope>
    <source>
        <strain evidence="4">JCM19235</strain>
    </source>
</reference>
<feature type="domain" description="Methyltransferase type 12" evidence="2">
    <location>
        <begin position="41"/>
        <end position="135"/>
    </location>
</feature>
<comment type="caution">
    <text evidence="3">The sequence shown here is derived from an EMBL/GenBank/DDBJ whole genome shotgun (WGS) entry which is preliminary data.</text>
</comment>
<dbReference type="InterPro" id="IPR013217">
    <property type="entry name" value="Methyltransf_12"/>
</dbReference>
<gene>
    <name evidence="3" type="ORF">JCM19235_5356</name>
</gene>
<dbReference type="PANTHER" id="PTHR43861">
    <property type="entry name" value="TRANS-ACONITATE 2-METHYLTRANSFERASE-RELATED"/>
    <property type="match status" value="1"/>
</dbReference>
<dbReference type="EMBL" id="BBMR01000001">
    <property type="protein sequence ID" value="GAL16807.1"/>
    <property type="molecule type" value="Genomic_DNA"/>
</dbReference>
<dbReference type="OrthoDB" id="9791837at2"/>
<evidence type="ECO:0000259" key="2">
    <source>
        <dbReference type="Pfam" id="PF08242"/>
    </source>
</evidence>